<gene>
    <name evidence="2" type="ORF">QWZ14_22050</name>
</gene>
<evidence type="ECO:0000313" key="3">
    <source>
        <dbReference type="Proteomes" id="UP001529369"/>
    </source>
</evidence>
<comment type="caution">
    <text evidence="2">The sequence shown here is derived from an EMBL/GenBank/DDBJ whole genome shotgun (WGS) entry which is preliminary data.</text>
</comment>
<sequence>MARDPLGALARLRRLETTEAKRRLGEAFHRLGAAEARVAEASARLQAETVAAAPADYAAWLRRGLAERDRAGIAHGLARAGAATAQAVLAEARAAERGLDALREARQAAAAQGAERRAQALLDEAATRRRGPRA</sequence>
<keyword evidence="3" id="KW-1185">Reference proteome</keyword>
<proteinExistence type="predicted"/>
<dbReference type="Proteomes" id="UP001529369">
    <property type="component" value="Unassembled WGS sequence"/>
</dbReference>
<name>A0ABT8ABY6_9PROT</name>
<feature type="coiled-coil region" evidence="1">
    <location>
        <begin position="85"/>
        <end position="112"/>
    </location>
</feature>
<evidence type="ECO:0000313" key="2">
    <source>
        <dbReference type="EMBL" id="MDN3567071.1"/>
    </source>
</evidence>
<evidence type="ECO:0008006" key="4">
    <source>
        <dbReference type="Google" id="ProtNLM"/>
    </source>
</evidence>
<dbReference type="EMBL" id="JAUFPN010000184">
    <property type="protein sequence ID" value="MDN3567071.1"/>
    <property type="molecule type" value="Genomic_DNA"/>
</dbReference>
<protein>
    <recommendedName>
        <fullName evidence="4">Flagellar FliJ protein</fullName>
    </recommendedName>
</protein>
<accession>A0ABT8ABY6</accession>
<dbReference type="RefSeq" id="WP_290319075.1">
    <property type="nucleotide sequence ID" value="NZ_JAUFPN010000184.1"/>
</dbReference>
<reference evidence="3" key="1">
    <citation type="journal article" date="2019" name="Int. J. Syst. Evol. Microbiol.">
        <title>The Global Catalogue of Microorganisms (GCM) 10K type strain sequencing project: providing services to taxonomists for standard genome sequencing and annotation.</title>
        <authorList>
            <consortium name="The Broad Institute Genomics Platform"/>
            <consortium name="The Broad Institute Genome Sequencing Center for Infectious Disease"/>
            <person name="Wu L."/>
            <person name="Ma J."/>
        </authorList>
    </citation>
    <scope>NUCLEOTIDE SEQUENCE [LARGE SCALE GENOMIC DNA]</scope>
    <source>
        <strain evidence="3">CECT 7131</strain>
    </source>
</reference>
<keyword evidence="1" id="KW-0175">Coiled coil</keyword>
<evidence type="ECO:0000256" key="1">
    <source>
        <dbReference type="SAM" id="Coils"/>
    </source>
</evidence>
<organism evidence="2 3">
    <name type="scientific">Paeniroseomonas aquatica</name>
    <dbReference type="NCBI Taxonomy" id="373043"/>
    <lineage>
        <taxon>Bacteria</taxon>
        <taxon>Pseudomonadati</taxon>
        <taxon>Pseudomonadota</taxon>
        <taxon>Alphaproteobacteria</taxon>
        <taxon>Acetobacterales</taxon>
        <taxon>Acetobacteraceae</taxon>
        <taxon>Paeniroseomonas</taxon>
    </lineage>
</organism>